<feature type="domain" description="Peptidase M48" evidence="9">
    <location>
        <begin position="187"/>
        <end position="350"/>
    </location>
</feature>
<keyword evidence="8" id="KW-0472">Membrane</keyword>
<dbReference type="Pfam" id="PF01435">
    <property type="entry name" value="Peptidase_M48"/>
    <property type="match status" value="1"/>
</dbReference>
<dbReference type="CDD" id="cd07331">
    <property type="entry name" value="M48C_Oma1_like"/>
    <property type="match status" value="1"/>
</dbReference>
<proteinExistence type="inferred from homology"/>
<name>A0A2N1J912_9BASI</name>
<dbReference type="Proteomes" id="UP000232875">
    <property type="component" value="Unassembled WGS sequence"/>
</dbReference>
<keyword evidence="3 6" id="KW-0378">Hydrolase</keyword>
<dbReference type="PANTHER" id="PTHR22726:SF1">
    <property type="entry name" value="METALLOENDOPEPTIDASE OMA1, MITOCHONDRIAL"/>
    <property type="match status" value="1"/>
</dbReference>
<accession>A0A2N1J912</accession>
<evidence type="ECO:0000256" key="8">
    <source>
        <dbReference type="SAM" id="Phobius"/>
    </source>
</evidence>
<protein>
    <recommendedName>
        <fullName evidence="9">Peptidase M48 domain-containing protein</fullName>
    </recommendedName>
</protein>
<reference evidence="10 11" key="1">
    <citation type="submission" date="2017-10" db="EMBL/GenBank/DDBJ databases">
        <title>A novel species of cold-tolerant Malassezia isolated from bats.</title>
        <authorList>
            <person name="Lorch J.M."/>
            <person name="Palmer J.M."/>
            <person name="Vanderwolf K.J."/>
            <person name="Schmidt K.Z."/>
            <person name="Verant M.L."/>
            <person name="Weller T.J."/>
            <person name="Blehert D.S."/>
        </authorList>
    </citation>
    <scope>NUCLEOTIDE SEQUENCE [LARGE SCALE GENOMIC DNA]</scope>
    <source>
        <strain evidence="10 11">NWHC:44797-103</strain>
    </source>
</reference>
<feature type="region of interest" description="Disordered" evidence="7">
    <location>
        <begin position="71"/>
        <end position="92"/>
    </location>
</feature>
<keyword evidence="4 6" id="KW-0862">Zinc</keyword>
<comment type="similarity">
    <text evidence="6">Belongs to the peptidase M48 family.</text>
</comment>
<dbReference type="GO" id="GO:0034982">
    <property type="term" value="P:mitochondrial protein processing"/>
    <property type="evidence" value="ECO:0007669"/>
    <property type="project" value="TreeGrafter"/>
</dbReference>
<keyword evidence="8" id="KW-0812">Transmembrane</keyword>
<evidence type="ECO:0000256" key="4">
    <source>
        <dbReference type="ARBA" id="ARBA00022833"/>
    </source>
</evidence>
<keyword evidence="1 6" id="KW-0645">Protease</keyword>
<keyword evidence="2" id="KW-0479">Metal-binding</keyword>
<dbReference type="GO" id="GO:0006515">
    <property type="term" value="P:protein quality control for misfolded or incompletely synthesized proteins"/>
    <property type="evidence" value="ECO:0007669"/>
    <property type="project" value="TreeGrafter"/>
</dbReference>
<evidence type="ECO:0000256" key="6">
    <source>
        <dbReference type="RuleBase" id="RU003983"/>
    </source>
</evidence>
<dbReference type="GO" id="GO:0004222">
    <property type="term" value="F:metalloendopeptidase activity"/>
    <property type="evidence" value="ECO:0007669"/>
    <property type="project" value="InterPro"/>
</dbReference>
<keyword evidence="8" id="KW-1133">Transmembrane helix</keyword>
<organism evidence="10 11">
    <name type="scientific">Malassezia vespertilionis</name>
    <dbReference type="NCBI Taxonomy" id="2020962"/>
    <lineage>
        <taxon>Eukaryota</taxon>
        <taxon>Fungi</taxon>
        <taxon>Dikarya</taxon>
        <taxon>Basidiomycota</taxon>
        <taxon>Ustilaginomycotina</taxon>
        <taxon>Malasseziomycetes</taxon>
        <taxon>Malasseziales</taxon>
        <taxon>Malasseziaceae</taxon>
        <taxon>Malassezia</taxon>
    </lineage>
</organism>
<dbReference type="Gene3D" id="3.30.2010.10">
    <property type="entry name" value="Metalloproteases ('zincins'), catalytic domain"/>
    <property type="match status" value="1"/>
</dbReference>
<dbReference type="GO" id="GO:0046872">
    <property type="term" value="F:metal ion binding"/>
    <property type="evidence" value="ECO:0007669"/>
    <property type="project" value="UniProtKB-KW"/>
</dbReference>
<keyword evidence="5 6" id="KW-0482">Metalloprotease</keyword>
<evidence type="ECO:0000256" key="7">
    <source>
        <dbReference type="SAM" id="MobiDB-lite"/>
    </source>
</evidence>
<evidence type="ECO:0000256" key="3">
    <source>
        <dbReference type="ARBA" id="ARBA00022801"/>
    </source>
</evidence>
<evidence type="ECO:0000256" key="5">
    <source>
        <dbReference type="ARBA" id="ARBA00023049"/>
    </source>
</evidence>
<dbReference type="AlphaFoldDB" id="A0A2N1J912"/>
<evidence type="ECO:0000313" key="11">
    <source>
        <dbReference type="Proteomes" id="UP000232875"/>
    </source>
</evidence>
<dbReference type="GO" id="GO:0005743">
    <property type="term" value="C:mitochondrial inner membrane"/>
    <property type="evidence" value="ECO:0007669"/>
    <property type="project" value="TreeGrafter"/>
</dbReference>
<dbReference type="EMBL" id="KZ454992">
    <property type="protein sequence ID" value="PKI83040.1"/>
    <property type="molecule type" value="Genomic_DNA"/>
</dbReference>
<dbReference type="OrthoDB" id="7464992at2759"/>
<comment type="cofactor">
    <cofactor evidence="6">
        <name>Zn(2+)</name>
        <dbReference type="ChEBI" id="CHEBI:29105"/>
    </cofactor>
    <text evidence="6">Binds 1 zinc ion per subunit.</text>
</comment>
<keyword evidence="11" id="KW-1185">Reference proteome</keyword>
<feature type="transmembrane region" description="Helical" evidence="8">
    <location>
        <begin position="121"/>
        <end position="137"/>
    </location>
</feature>
<evidence type="ECO:0000259" key="9">
    <source>
        <dbReference type="Pfam" id="PF01435"/>
    </source>
</evidence>
<dbReference type="STRING" id="2020962.A0A2N1J912"/>
<dbReference type="InterPro" id="IPR051156">
    <property type="entry name" value="Mito/Outer_Membr_Metalloprot"/>
</dbReference>
<sequence>MSYARYAFAERTALAWGVRIRALHTTPAHEASRLTNDARRIARPRAKSQSLTNEDLFQKALLEGVEKQFGNRPPWAQRTERHDPSPQSWGAPYGYQIAPAQQQYSSQTSTGRESLVSNPRIVILLVGVVGVGTYYIFHLQKVPSTGRWRFMDVNMRDELAVGKDAYQQTMQTYAGKMLPPRSPAVTQVQRVVSRIAAAAAELDKNRAPDAPPTKWTVHVIRDPQKNAFVLPGGNIFVFTGILPVCKNDDGLATVLSHEISHQLARHSAEKMSGYKVLMIGTFLLDILGIDIGLSQIGLNLLLTLPNSRTMETEADTLGLRIMAQACFNPREAIEYVAFAKHTDQQFLETHGFRRGRA</sequence>
<evidence type="ECO:0000313" key="10">
    <source>
        <dbReference type="EMBL" id="PKI83040.1"/>
    </source>
</evidence>
<dbReference type="PANTHER" id="PTHR22726">
    <property type="entry name" value="METALLOENDOPEPTIDASE OMA1"/>
    <property type="match status" value="1"/>
</dbReference>
<evidence type="ECO:0000256" key="2">
    <source>
        <dbReference type="ARBA" id="ARBA00022723"/>
    </source>
</evidence>
<evidence type="ECO:0000256" key="1">
    <source>
        <dbReference type="ARBA" id="ARBA00022670"/>
    </source>
</evidence>
<dbReference type="InterPro" id="IPR001915">
    <property type="entry name" value="Peptidase_M48"/>
</dbReference>
<gene>
    <name evidence="10" type="ORF">MVES_002764</name>
</gene>